<dbReference type="InterPro" id="IPR025870">
    <property type="entry name" value="Glyoxalase-like_dom"/>
</dbReference>
<dbReference type="PANTHER" id="PTHR40265">
    <property type="entry name" value="BLL2707 PROTEIN"/>
    <property type="match status" value="1"/>
</dbReference>
<dbReference type="Pfam" id="PF13468">
    <property type="entry name" value="Glyoxalase_3"/>
    <property type="match status" value="1"/>
</dbReference>
<feature type="domain" description="Glyoxalase-like" evidence="1">
    <location>
        <begin position="2"/>
        <end position="174"/>
    </location>
</feature>
<reference evidence="2 3" key="1">
    <citation type="submission" date="2019-11" db="EMBL/GenBank/DDBJ databases">
        <title>Draft genome of Amycolatopsis RM579.</title>
        <authorList>
            <person name="Duangmal K."/>
            <person name="Mingma R."/>
        </authorList>
    </citation>
    <scope>NUCLEOTIDE SEQUENCE [LARGE SCALE GENOMIC DNA]</scope>
    <source>
        <strain evidence="2 3">RM579</strain>
    </source>
</reference>
<organism evidence="2 3">
    <name type="scientific">Amycolatopsis pithecellobii</name>
    <dbReference type="NCBI Taxonomy" id="664692"/>
    <lineage>
        <taxon>Bacteria</taxon>
        <taxon>Bacillati</taxon>
        <taxon>Actinomycetota</taxon>
        <taxon>Actinomycetes</taxon>
        <taxon>Pseudonocardiales</taxon>
        <taxon>Pseudonocardiaceae</taxon>
        <taxon>Amycolatopsis</taxon>
    </lineage>
</organism>
<dbReference type="AlphaFoldDB" id="A0A6N7Z7Z4"/>
<dbReference type="Proteomes" id="UP000440096">
    <property type="component" value="Unassembled WGS sequence"/>
</dbReference>
<name>A0A6N7Z7Z4_9PSEU</name>
<comment type="caution">
    <text evidence="2">The sequence shown here is derived from an EMBL/GenBank/DDBJ whole genome shotgun (WGS) entry which is preliminary data.</text>
</comment>
<keyword evidence="3" id="KW-1185">Reference proteome</keyword>
<dbReference type="EMBL" id="WMBA01000047">
    <property type="protein sequence ID" value="MTD57400.1"/>
    <property type="molecule type" value="Genomic_DNA"/>
</dbReference>
<gene>
    <name evidence="2" type="ORF">GKO32_26010</name>
</gene>
<dbReference type="InterPro" id="IPR029068">
    <property type="entry name" value="Glyas_Bleomycin-R_OHBP_Dase"/>
</dbReference>
<accession>A0A6N7Z7Z4</accession>
<dbReference type="RefSeq" id="WP_312868551.1">
    <property type="nucleotide sequence ID" value="NZ_WMBA01000047.1"/>
</dbReference>
<evidence type="ECO:0000259" key="1">
    <source>
        <dbReference type="Pfam" id="PF13468"/>
    </source>
</evidence>
<protein>
    <submittedName>
        <fullName evidence="2">VOC family protein</fullName>
    </submittedName>
</protein>
<dbReference type="Gene3D" id="3.10.180.10">
    <property type="entry name" value="2,3-Dihydroxybiphenyl 1,2-Dioxygenase, domain 1"/>
    <property type="match status" value="1"/>
</dbReference>
<proteinExistence type="predicted"/>
<sequence>MLDHLVYATPDLDGTVAQLRGRGLPLSPGGQHAGRGTRNFLAGLGGARYLEVIGPDPEQPEPAEPRPFGIDLLTSARLVTWAARVTSLPNALVRAGAAGYELLGPVPMSRRRPDGVVLEWELAFPPDGDGVVPFLIDWHGSPHPAESLDHGVRLESLRAVHPDPGLIARRLAAVGQELDVERGDQPGLEAVVSGDVVLR</sequence>
<dbReference type="PANTHER" id="PTHR40265:SF1">
    <property type="entry name" value="GLYOXALASE-LIKE DOMAIN-CONTAINING PROTEIN"/>
    <property type="match status" value="1"/>
</dbReference>
<evidence type="ECO:0000313" key="3">
    <source>
        <dbReference type="Proteomes" id="UP000440096"/>
    </source>
</evidence>
<evidence type="ECO:0000313" key="2">
    <source>
        <dbReference type="EMBL" id="MTD57400.1"/>
    </source>
</evidence>